<reference evidence="1 2" key="1">
    <citation type="submission" date="2013-07" db="EMBL/GenBank/DDBJ databases">
        <title>Comparative Genomic and Metabolomic Analysis of Twelve Strains of Pseudoalteromonas luteoviolacea.</title>
        <authorList>
            <person name="Vynne N.G."/>
            <person name="Mansson M."/>
            <person name="Gram L."/>
        </authorList>
    </citation>
    <scope>NUCLEOTIDE SEQUENCE [LARGE SCALE GENOMIC DNA]</scope>
    <source>
        <strain evidence="1 2">DSM 6061</strain>
    </source>
</reference>
<accession>A0A161XVR7</accession>
<evidence type="ECO:0000313" key="2">
    <source>
        <dbReference type="Proteomes" id="UP000076643"/>
    </source>
</evidence>
<organism evidence="1 2">
    <name type="scientific">Pseudoalteromonas luteoviolacea DSM 6061</name>
    <dbReference type="NCBI Taxonomy" id="1365250"/>
    <lineage>
        <taxon>Bacteria</taxon>
        <taxon>Pseudomonadati</taxon>
        <taxon>Pseudomonadota</taxon>
        <taxon>Gammaproteobacteria</taxon>
        <taxon>Alteromonadales</taxon>
        <taxon>Pseudoalteromonadaceae</taxon>
        <taxon>Pseudoalteromonas</taxon>
    </lineage>
</organism>
<protein>
    <submittedName>
        <fullName evidence="1">Uncharacterized protein</fullName>
    </submittedName>
</protein>
<name>A0A161XVR7_9GAMM</name>
<dbReference type="AlphaFoldDB" id="A0A161XVR7"/>
<dbReference type="PATRIC" id="fig|1365250.3.peg.3000"/>
<comment type="caution">
    <text evidence="1">The sequence shown here is derived from an EMBL/GenBank/DDBJ whole genome shotgun (WGS) entry which is preliminary data.</text>
</comment>
<proteinExistence type="predicted"/>
<keyword evidence="2" id="KW-1185">Reference proteome</keyword>
<evidence type="ECO:0000313" key="1">
    <source>
        <dbReference type="EMBL" id="KZN37119.1"/>
    </source>
</evidence>
<dbReference type="EMBL" id="AUYB01000105">
    <property type="protein sequence ID" value="KZN37119.1"/>
    <property type="molecule type" value="Genomic_DNA"/>
</dbReference>
<dbReference type="Proteomes" id="UP000076643">
    <property type="component" value="Unassembled WGS sequence"/>
</dbReference>
<gene>
    <name evidence="1" type="ORF">N475_17025</name>
</gene>
<sequence length="56" mass="6452">MTTYVIGVNTDQQHNEHTQKYAHYSIINSGIQQPRYLSVHLRPEALRPSLSKGLLF</sequence>